<dbReference type="PANTHER" id="PTHR28628:SF4">
    <property type="entry name" value="TRANSMEMBRANE PROTEIN 88B"/>
    <property type="match status" value="1"/>
</dbReference>
<accession>A0A8D0DNW4</accession>
<comment type="subcellular location">
    <subcellularLocation>
        <location evidence="1">Membrane</location>
        <topology evidence="1">Multi-pass membrane protein</topology>
    </subcellularLocation>
</comment>
<evidence type="ECO:0000256" key="2">
    <source>
        <dbReference type="ARBA" id="ARBA00005734"/>
    </source>
</evidence>
<evidence type="ECO:0000256" key="5">
    <source>
        <dbReference type="ARBA" id="ARBA00023136"/>
    </source>
</evidence>
<dbReference type="PANTHER" id="PTHR28628">
    <property type="entry name" value="TRANSMEMBRANE PROTEIN 88-RELATED"/>
    <property type="match status" value="1"/>
</dbReference>
<reference evidence="7" key="1">
    <citation type="submission" date="2025-08" db="UniProtKB">
        <authorList>
            <consortium name="Ensembl"/>
        </authorList>
    </citation>
    <scope>IDENTIFICATION</scope>
</reference>
<evidence type="ECO:0000256" key="6">
    <source>
        <dbReference type="SAM" id="Phobius"/>
    </source>
</evidence>
<evidence type="ECO:0000256" key="3">
    <source>
        <dbReference type="ARBA" id="ARBA00022692"/>
    </source>
</evidence>
<dbReference type="AlphaFoldDB" id="A0A8D0DNW4"/>
<sequence length="179" mass="20117">MRDQETDDFEVDRLSGASGMNSNLPPYSMDDQLLPMERRSPCGCWIWACLVAAINVLVFLLNFLLLAAIFAVVLLPTIVVVYFGFQCHSRVLHSAVSYCKTVLDDNSSSALIILGFVIMSPLMVIAMAIYCSLVRRLRLFLCFQPWARAVYKGVKWRWLEDGGPRGCLGECNSNIKAWV</sequence>
<evidence type="ECO:0000313" key="8">
    <source>
        <dbReference type="Proteomes" id="UP000694421"/>
    </source>
</evidence>
<feature type="transmembrane region" description="Helical" evidence="6">
    <location>
        <begin position="110"/>
        <end position="131"/>
    </location>
</feature>
<comment type="similarity">
    <text evidence="2">Belongs to the TMEM88 family.</text>
</comment>
<evidence type="ECO:0000256" key="4">
    <source>
        <dbReference type="ARBA" id="ARBA00022989"/>
    </source>
</evidence>
<proteinExistence type="inferred from homology"/>
<organism evidence="7 8">
    <name type="scientific">Salvator merianae</name>
    <name type="common">Argentine black and white tegu</name>
    <name type="synonym">Tupinambis merianae</name>
    <dbReference type="NCBI Taxonomy" id="96440"/>
    <lineage>
        <taxon>Eukaryota</taxon>
        <taxon>Metazoa</taxon>
        <taxon>Chordata</taxon>
        <taxon>Craniata</taxon>
        <taxon>Vertebrata</taxon>
        <taxon>Euteleostomi</taxon>
        <taxon>Lepidosauria</taxon>
        <taxon>Squamata</taxon>
        <taxon>Bifurcata</taxon>
        <taxon>Unidentata</taxon>
        <taxon>Episquamata</taxon>
        <taxon>Laterata</taxon>
        <taxon>Teiioidea</taxon>
        <taxon>Teiidae</taxon>
        <taxon>Salvator</taxon>
    </lineage>
</organism>
<protein>
    <recommendedName>
        <fullName evidence="9">Transmembrane protein 88</fullName>
    </recommendedName>
</protein>
<dbReference type="GO" id="GO:0030165">
    <property type="term" value="F:PDZ domain binding"/>
    <property type="evidence" value="ECO:0007669"/>
    <property type="project" value="TreeGrafter"/>
</dbReference>
<dbReference type="GeneTree" id="ENSGT00940000163776"/>
<feature type="transmembrane region" description="Helical" evidence="6">
    <location>
        <begin position="44"/>
        <end position="75"/>
    </location>
</feature>
<evidence type="ECO:0000313" key="7">
    <source>
        <dbReference type="Ensembl" id="ENSSMRP00000011595.1"/>
    </source>
</evidence>
<dbReference type="InterPro" id="IPR033355">
    <property type="entry name" value="TMEM88"/>
</dbReference>
<evidence type="ECO:0008006" key="9">
    <source>
        <dbReference type="Google" id="ProtNLM"/>
    </source>
</evidence>
<dbReference type="GO" id="GO:0005886">
    <property type="term" value="C:plasma membrane"/>
    <property type="evidence" value="ECO:0007669"/>
    <property type="project" value="TreeGrafter"/>
</dbReference>
<keyword evidence="3 6" id="KW-0812">Transmembrane</keyword>
<dbReference type="OMA" id="CCLAWTL"/>
<dbReference type="Proteomes" id="UP000694421">
    <property type="component" value="Unplaced"/>
</dbReference>
<evidence type="ECO:0000256" key="1">
    <source>
        <dbReference type="ARBA" id="ARBA00004141"/>
    </source>
</evidence>
<keyword evidence="4 6" id="KW-1133">Transmembrane helix</keyword>
<keyword evidence="5 6" id="KW-0472">Membrane</keyword>
<dbReference type="Ensembl" id="ENSSMRT00000013515.1">
    <property type="protein sequence ID" value="ENSSMRP00000011595.1"/>
    <property type="gene ID" value="ENSSMRG00000009115.1"/>
</dbReference>
<name>A0A8D0DNW4_SALMN</name>
<keyword evidence="8" id="KW-1185">Reference proteome</keyword>
<reference evidence="7" key="2">
    <citation type="submission" date="2025-09" db="UniProtKB">
        <authorList>
            <consortium name="Ensembl"/>
        </authorList>
    </citation>
    <scope>IDENTIFICATION</scope>
</reference>